<dbReference type="Pfam" id="PF00067">
    <property type="entry name" value="p450"/>
    <property type="match status" value="1"/>
</dbReference>
<dbReference type="SUPFAM" id="SSF48264">
    <property type="entry name" value="Cytochrome P450"/>
    <property type="match status" value="1"/>
</dbReference>
<evidence type="ECO:0000256" key="8">
    <source>
        <dbReference type="SAM" id="Phobius"/>
    </source>
</evidence>
<dbReference type="PANTHER" id="PTHR24291">
    <property type="entry name" value="CYTOCHROME P450 FAMILY 4"/>
    <property type="match status" value="1"/>
</dbReference>
<comment type="cofactor">
    <cofactor evidence="1">
        <name>heme</name>
        <dbReference type="ChEBI" id="CHEBI:30413"/>
    </cofactor>
</comment>
<keyword evidence="6" id="KW-0408">Iron</keyword>
<evidence type="ECO:0000256" key="3">
    <source>
        <dbReference type="ARBA" id="ARBA00022617"/>
    </source>
</evidence>
<keyword evidence="3" id="KW-0349">Heme</keyword>
<dbReference type="InterPro" id="IPR002402">
    <property type="entry name" value="Cyt_P450_E_grp-II"/>
</dbReference>
<reference evidence="9 10" key="1">
    <citation type="submission" date="2020-08" db="EMBL/GenBank/DDBJ databases">
        <authorList>
            <person name="Koutsovoulos G."/>
            <person name="Danchin GJ E."/>
        </authorList>
    </citation>
    <scope>NUCLEOTIDE SEQUENCE [LARGE SCALE GENOMIC DNA]</scope>
</reference>
<keyword evidence="5" id="KW-0560">Oxidoreductase</keyword>
<proteinExistence type="inferred from homology"/>
<dbReference type="PANTHER" id="PTHR24291:SF146">
    <property type="entry name" value="CYTOCHROME P450"/>
    <property type="match status" value="1"/>
</dbReference>
<dbReference type="InterPro" id="IPR050196">
    <property type="entry name" value="Cytochrome_P450_Monoox"/>
</dbReference>
<keyword evidence="8" id="KW-1133">Transmembrane helix</keyword>
<comment type="similarity">
    <text evidence="2">Belongs to the cytochrome P450 family.</text>
</comment>
<dbReference type="GO" id="GO:0016705">
    <property type="term" value="F:oxidoreductase activity, acting on paired donors, with incorporation or reduction of molecular oxygen"/>
    <property type="evidence" value="ECO:0007669"/>
    <property type="project" value="InterPro"/>
</dbReference>
<dbReference type="InterPro" id="IPR036396">
    <property type="entry name" value="Cyt_P450_sf"/>
</dbReference>
<dbReference type="AlphaFoldDB" id="A0A6V7X855"/>
<dbReference type="OrthoDB" id="1470350at2759"/>
<evidence type="ECO:0000256" key="4">
    <source>
        <dbReference type="ARBA" id="ARBA00022723"/>
    </source>
</evidence>
<dbReference type="Proteomes" id="UP000580250">
    <property type="component" value="Unassembled WGS sequence"/>
</dbReference>
<feature type="transmembrane region" description="Helical" evidence="8">
    <location>
        <begin position="6"/>
        <end position="24"/>
    </location>
</feature>
<evidence type="ECO:0000256" key="6">
    <source>
        <dbReference type="ARBA" id="ARBA00023004"/>
    </source>
</evidence>
<dbReference type="PRINTS" id="PR00464">
    <property type="entry name" value="EP450II"/>
</dbReference>
<keyword evidence="8" id="KW-0472">Membrane</keyword>
<keyword evidence="4" id="KW-0479">Metal-binding</keyword>
<keyword evidence="7" id="KW-0503">Monooxygenase</keyword>
<keyword evidence="8" id="KW-0812">Transmembrane</keyword>
<dbReference type="EMBL" id="CAJEWN010001222">
    <property type="protein sequence ID" value="CAD2195526.1"/>
    <property type="molecule type" value="Genomic_DNA"/>
</dbReference>
<protein>
    <submittedName>
        <fullName evidence="9">Uncharacterized protein</fullName>
    </submittedName>
</protein>
<evidence type="ECO:0000313" key="10">
    <source>
        <dbReference type="Proteomes" id="UP000580250"/>
    </source>
</evidence>
<dbReference type="InterPro" id="IPR001128">
    <property type="entry name" value="Cyt_P450"/>
</dbReference>
<evidence type="ECO:0000256" key="7">
    <source>
        <dbReference type="ARBA" id="ARBA00023033"/>
    </source>
</evidence>
<evidence type="ECO:0000256" key="1">
    <source>
        <dbReference type="ARBA" id="ARBA00001971"/>
    </source>
</evidence>
<dbReference type="GO" id="GO:0004497">
    <property type="term" value="F:monooxygenase activity"/>
    <property type="evidence" value="ECO:0007669"/>
    <property type="project" value="UniProtKB-KW"/>
</dbReference>
<dbReference type="GO" id="GO:0020037">
    <property type="term" value="F:heme binding"/>
    <property type="evidence" value="ECO:0007669"/>
    <property type="project" value="InterPro"/>
</dbReference>
<comment type="caution">
    <text evidence="9">The sequence shown here is derived from an EMBL/GenBank/DDBJ whole genome shotgun (WGS) entry which is preliminary data.</text>
</comment>
<accession>A0A6V7X855</accession>
<sequence>MNPAFWVITILLFLLPAFVRLIIIRFRRKREFVRLIDKLPGPRSLPVVGCALEFSPDNETTYQMEYYFRKYTEDKDSPGIMRIWLGPKPIVIVYKPETAKIILESNELISKPFEYSLLQDWLGTGLLTSTGEKWHKRRKILTPAFHFKILQNFIQVFNRQSNTLVEILDEFVSRGYPFDFYKCIKLYALDIICEAAMGIQMNSQKGKNAKYVEAVKKMCEIGFYRMRSPWLWPEIFWRISTSGKEFKNNLKIITEFTQGVISNRKMERKIERLSDTKKMETEKRTNCFLDILLDLQEQNDFTDEDIREEVETFMFEGHDTVSSSLGFMVFWLGHREKLQEKLRTEMREIFNSDIGRDVTLDDMTKMRYAESCIRETMRLLPTVPVRSYDFIRICHLDNWSCDYRTHRNRQVNYKDKHNYEFI</sequence>
<dbReference type="Gene3D" id="1.10.630.10">
    <property type="entry name" value="Cytochrome P450"/>
    <property type="match status" value="1"/>
</dbReference>
<dbReference type="GO" id="GO:0005506">
    <property type="term" value="F:iron ion binding"/>
    <property type="evidence" value="ECO:0007669"/>
    <property type="project" value="InterPro"/>
</dbReference>
<organism evidence="9 10">
    <name type="scientific">Meloidogyne enterolobii</name>
    <name type="common">Root-knot nematode worm</name>
    <name type="synonym">Meloidogyne mayaguensis</name>
    <dbReference type="NCBI Taxonomy" id="390850"/>
    <lineage>
        <taxon>Eukaryota</taxon>
        <taxon>Metazoa</taxon>
        <taxon>Ecdysozoa</taxon>
        <taxon>Nematoda</taxon>
        <taxon>Chromadorea</taxon>
        <taxon>Rhabditida</taxon>
        <taxon>Tylenchina</taxon>
        <taxon>Tylenchomorpha</taxon>
        <taxon>Tylenchoidea</taxon>
        <taxon>Meloidogynidae</taxon>
        <taxon>Meloidogyninae</taxon>
        <taxon>Meloidogyne</taxon>
    </lineage>
</organism>
<name>A0A6V7X855_MELEN</name>
<evidence type="ECO:0000313" key="9">
    <source>
        <dbReference type="EMBL" id="CAD2195526.1"/>
    </source>
</evidence>
<evidence type="ECO:0000256" key="5">
    <source>
        <dbReference type="ARBA" id="ARBA00023002"/>
    </source>
</evidence>
<gene>
    <name evidence="9" type="ORF">MENT_LOCUS48625</name>
</gene>
<evidence type="ECO:0000256" key="2">
    <source>
        <dbReference type="ARBA" id="ARBA00010617"/>
    </source>
</evidence>